<comment type="similarity">
    <text evidence="2">Belongs to the peptidase S54 family.</text>
</comment>
<evidence type="ECO:0000256" key="5">
    <source>
        <dbReference type="ARBA" id="ARBA00022989"/>
    </source>
</evidence>
<keyword evidence="11" id="KW-1185">Reference proteome</keyword>
<feature type="compositionally biased region" description="Low complexity" evidence="7">
    <location>
        <begin position="34"/>
        <end position="52"/>
    </location>
</feature>
<keyword evidence="3 8" id="KW-0812">Transmembrane</keyword>
<feature type="compositionally biased region" description="Polar residues" evidence="7">
    <location>
        <begin position="98"/>
        <end position="113"/>
    </location>
</feature>
<reference evidence="10" key="1">
    <citation type="journal article" date="2023" name="Insect Mol. Biol.">
        <title>Genome sequencing provides insights into the evolution of gene families encoding plant cell wall-degrading enzymes in longhorned beetles.</title>
        <authorList>
            <person name="Shin N.R."/>
            <person name="Okamura Y."/>
            <person name="Kirsch R."/>
            <person name="Pauchet Y."/>
        </authorList>
    </citation>
    <scope>NUCLEOTIDE SEQUENCE</scope>
    <source>
        <strain evidence="10">MMC_N1</strain>
    </source>
</reference>
<sequence length="752" mass="84970">MPNKIVTRPKLPFWKRGTPSQPPPPQHPHPPQDQPQVSAAQQQPQQRSTTPVASAYSADQTDPSQKAEPADHAIDTKQQPAVQPTPPPNRTPVRPVGYSQSERLPNRPQLNRSMSRKEIIKNYIKKETATFFGVDEENENEQQLRWLDRRKRMASRTMGPLKDEYRATSRTHRRAVSEIAPTPMSGQLTTERPDVLPGPSDVPDATQERYGDVSIRRKESVARMTWDGLSYVVTTLTRHRPRPRSQQSQWSRSFPPETPTAPLSAEEQSFFEKPSTPTLPRTPEGGDTIDRGGQEPIQPAYREASYGARPPAGGWRREHEDVILRHGENRPSIGRSRILSNTLDQVLDNSDRRQYGMGWVGRMFGKSVAQDVKIREQLDDMEDHRPMFTYWVTTVQVLVLFISVICYGFGPFGVDLQSRSGQVLVTSLSLQQVDYMEPANFWFGPRAGDLIHLGAKFAPCMRVDNKIKKEIEKNPSEGKRNCKTISTWKKWTMGDAGPGGRISGSVCGLDPKFCDAPASVHPYEWPDDITRWPICRKTNTQFSIQKNGARDKLAAEHMVCEVIGHPCCIGIHGQCKITTKEYCDFVRGTFHEEASLCSQVSCLNDVCGMLPFYFPETPDQFYRLWTSLFLHAGILQLLITVLIQYFLMRDLEKLTGSLRIGIIYIGSGVAGNLASAIFVPYRADVNSHRRSEAISHFTPTLYVDDARGVVFRAENSIFLKPCTLTFKVRRLGKRAPQYPARWHAHNGVEGRV</sequence>
<feature type="domain" description="Peptidase S54 rhomboid" evidence="9">
    <location>
        <begin position="619"/>
        <end position="681"/>
    </location>
</feature>
<protein>
    <recommendedName>
        <fullName evidence="9">Peptidase S54 rhomboid domain-containing protein</fullName>
    </recommendedName>
</protein>
<evidence type="ECO:0000256" key="3">
    <source>
        <dbReference type="ARBA" id="ARBA00022692"/>
    </source>
</evidence>
<name>A0ABQ9JMR3_9CUCU</name>
<keyword evidence="6 8" id="KW-0472">Membrane</keyword>
<feature type="transmembrane region" description="Helical" evidence="8">
    <location>
        <begin position="660"/>
        <end position="681"/>
    </location>
</feature>
<evidence type="ECO:0000256" key="6">
    <source>
        <dbReference type="ARBA" id="ARBA00023136"/>
    </source>
</evidence>
<dbReference type="InterPro" id="IPR022764">
    <property type="entry name" value="Peptidase_S54_rhomboid_dom"/>
</dbReference>
<feature type="region of interest" description="Disordered" evidence="7">
    <location>
        <begin position="237"/>
        <end position="314"/>
    </location>
</feature>
<feature type="region of interest" description="Disordered" evidence="7">
    <location>
        <begin position="1"/>
        <end position="114"/>
    </location>
</feature>
<organism evidence="10 11">
    <name type="scientific">Molorchus minor</name>
    <dbReference type="NCBI Taxonomy" id="1323400"/>
    <lineage>
        <taxon>Eukaryota</taxon>
        <taxon>Metazoa</taxon>
        <taxon>Ecdysozoa</taxon>
        <taxon>Arthropoda</taxon>
        <taxon>Hexapoda</taxon>
        <taxon>Insecta</taxon>
        <taxon>Pterygota</taxon>
        <taxon>Neoptera</taxon>
        <taxon>Endopterygota</taxon>
        <taxon>Coleoptera</taxon>
        <taxon>Polyphaga</taxon>
        <taxon>Cucujiformia</taxon>
        <taxon>Chrysomeloidea</taxon>
        <taxon>Cerambycidae</taxon>
        <taxon>Lamiinae</taxon>
        <taxon>Monochamini</taxon>
        <taxon>Molorchus</taxon>
    </lineage>
</organism>
<gene>
    <name evidence="10" type="ORF">NQ317_006933</name>
</gene>
<dbReference type="InterPro" id="IPR051512">
    <property type="entry name" value="Inactive_Rhomboid"/>
</dbReference>
<evidence type="ECO:0000256" key="8">
    <source>
        <dbReference type="SAM" id="Phobius"/>
    </source>
</evidence>
<dbReference type="Gene3D" id="1.20.1540.10">
    <property type="entry name" value="Rhomboid-like"/>
    <property type="match status" value="1"/>
</dbReference>
<dbReference type="PANTHER" id="PTHR45965">
    <property type="entry name" value="INACTIVE RHOMBOID PROTEIN"/>
    <property type="match status" value="1"/>
</dbReference>
<feature type="transmembrane region" description="Helical" evidence="8">
    <location>
        <begin position="388"/>
        <end position="410"/>
    </location>
</feature>
<comment type="caution">
    <text evidence="10">The sequence shown here is derived from an EMBL/GenBank/DDBJ whole genome shotgun (WGS) entry which is preliminary data.</text>
</comment>
<dbReference type="Proteomes" id="UP001162164">
    <property type="component" value="Unassembled WGS sequence"/>
</dbReference>
<comment type="subcellular location">
    <subcellularLocation>
        <location evidence="1">Endoplasmic reticulum membrane</location>
        <topology evidence="1">Multi-pass membrane protein</topology>
    </subcellularLocation>
</comment>
<evidence type="ECO:0000313" key="11">
    <source>
        <dbReference type="Proteomes" id="UP001162164"/>
    </source>
</evidence>
<evidence type="ECO:0000259" key="9">
    <source>
        <dbReference type="Pfam" id="PF01694"/>
    </source>
</evidence>
<evidence type="ECO:0000313" key="10">
    <source>
        <dbReference type="EMBL" id="KAJ8979320.1"/>
    </source>
</evidence>
<dbReference type="PANTHER" id="PTHR45965:SF3">
    <property type="entry name" value="INACTIVE RHOMBOID PROTEIN 1"/>
    <property type="match status" value="1"/>
</dbReference>
<evidence type="ECO:0000256" key="7">
    <source>
        <dbReference type="SAM" id="MobiDB-lite"/>
    </source>
</evidence>
<dbReference type="Pfam" id="PF01694">
    <property type="entry name" value="Rhomboid"/>
    <property type="match status" value="1"/>
</dbReference>
<keyword evidence="4" id="KW-0256">Endoplasmic reticulum</keyword>
<dbReference type="InterPro" id="IPR035952">
    <property type="entry name" value="Rhomboid-like_sf"/>
</dbReference>
<feature type="transmembrane region" description="Helical" evidence="8">
    <location>
        <begin position="628"/>
        <end position="648"/>
    </location>
</feature>
<feature type="compositionally biased region" description="Low complexity" evidence="7">
    <location>
        <begin position="244"/>
        <end position="255"/>
    </location>
</feature>
<evidence type="ECO:0000256" key="4">
    <source>
        <dbReference type="ARBA" id="ARBA00022824"/>
    </source>
</evidence>
<evidence type="ECO:0000256" key="1">
    <source>
        <dbReference type="ARBA" id="ARBA00004477"/>
    </source>
</evidence>
<proteinExistence type="inferred from homology"/>
<feature type="compositionally biased region" description="Pro residues" evidence="7">
    <location>
        <begin position="20"/>
        <end position="33"/>
    </location>
</feature>
<accession>A0ABQ9JMR3</accession>
<keyword evidence="5 8" id="KW-1133">Transmembrane helix</keyword>
<dbReference type="EMBL" id="JAPWTJ010000350">
    <property type="protein sequence ID" value="KAJ8979320.1"/>
    <property type="molecule type" value="Genomic_DNA"/>
</dbReference>
<feature type="region of interest" description="Disordered" evidence="7">
    <location>
        <begin position="184"/>
        <end position="206"/>
    </location>
</feature>
<dbReference type="SUPFAM" id="SSF144091">
    <property type="entry name" value="Rhomboid-like"/>
    <property type="match status" value="1"/>
</dbReference>
<evidence type="ECO:0000256" key="2">
    <source>
        <dbReference type="ARBA" id="ARBA00009045"/>
    </source>
</evidence>